<accession>A0A3M8DKC4</accession>
<evidence type="ECO:0000256" key="1">
    <source>
        <dbReference type="ARBA" id="ARBA00023015"/>
    </source>
</evidence>
<dbReference type="InterPro" id="IPR001845">
    <property type="entry name" value="HTH_ArsR_DNA-bd_dom"/>
</dbReference>
<dbReference type="Pfam" id="PF01022">
    <property type="entry name" value="HTH_5"/>
    <property type="match status" value="1"/>
</dbReference>
<dbReference type="SMART" id="SM00418">
    <property type="entry name" value="HTH_ARSR"/>
    <property type="match status" value="1"/>
</dbReference>
<proteinExistence type="predicted"/>
<dbReference type="CDD" id="cd00090">
    <property type="entry name" value="HTH_ARSR"/>
    <property type="match status" value="1"/>
</dbReference>
<evidence type="ECO:0000313" key="5">
    <source>
        <dbReference type="EMBL" id="RNB88079.1"/>
    </source>
</evidence>
<evidence type="ECO:0000313" key="6">
    <source>
        <dbReference type="Proteomes" id="UP000269573"/>
    </source>
</evidence>
<protein>
    <submittedName>
        <fullName evidence="5">Transcriptional regulator</fullName>
    </submittedName>
</protein>
<dbReference type="Gene3D" id="1.10.10.10">
    <property type="entry name" value="Winged helix-like DNA-binding domain superfamily/Winged helix DNA-binding domain"/>
    <property type="match status" value="1"/>
</dbReference>
<dbReference type="InterPro" id="IPR051011">
    <property type="entry name" value="Metal_resp_trans_reg"/>
</dbReference>
<dbReference type="InterPro" id="IPR011991">
    <property type="entry name" value="ArsR-like_HTH"/>
</dbReference>
<name>A0A3M8DKC4_9BACL</name>
<dbReference type="PANTHER" id="PTHR43132">
    <property type="entry name" value="ARSENICAL RESISTANCE OPERON REPRESSOR ARSR-RELATED"/>
    <property type="match status" value="1"/>
</dbReference>
<dbReference type="NCBIfam" id="NF033788">
    <property type="entry name" value="HTH_metalloreg"/>
    <property type="match status" value="1"/>
</dbReference>
<dbReference type="InterPro" id="IPR036390">
    <property type="entry name" value="WH_DNA-bd_sf"/>
</dbReference>
<dbReference type="EMBL" id="RHHU01000003">
    <property type="protein sequence ID" value="RNB88079.1"/>
    <property type="molecule type" value="Genomic_DNA"/>
</dbReference>
<dbReference type="PROSITE" id="PS50987">
    <property type="entry name" value="HTH_ARSR_2"/>
    <property type="match status" value="1"/>
</dbReference>
<keyword evidence="3" id="KW-0804">Transcription</keyword>
<dbReference type="SUPFAM" id="SSF46785">
    <property type="entry name" value="Winged helix' DNA-binding domain"/>
    <property type="match status" value="1"/>
</dbReference>
<dbReference type="RefSeq" id="WP_122922249.1">
    <property type="nucleotide sequence ID" value="NZ_RHHU01000003.1"/>
</dbReference>
<dbReference type="Proteomes" id="UP000269573">
    <property type="component" value="Unassembled WGS sequence"/>
</dbReference>
<evidence type="ECO:0000256" key="2">
    <source>
        <dbReference type="ARBA" id="ARBA00023125"/>
    </source>
</evidence>
<evidence type="ECO:0000256" key="3">
    <source>
        <dbReference type="ARBA" id="ARBA00023163"/>
    </source>
</evidence>
<dbReference type="PRINTS" id="PR00778">
    <property type="entry name" value="HTHARSR"/>
</dbReference>
<evidence type="ECO:0000259" key="4">
    <source>
        <dbReference type="PROSITE" id="PS50987"/>
    </source>
</evidence>
<sequence>MCSKSLQTFQKCIPVFEILKDPHRQKMIVKLCEKGEMTVNEIAEQSSLSRPAVSHHLKLLRQQGLIQVQQKGTQRFYSPSLQDAIHLLKELTNHLEEEVVNSPSNMK</sequence>
<keyword evidence="2" id="KW-0238">DNA-binding</keyword>
<feature type="domain" description="HTH arsR-type" evidence="4">
    <location>
        <begin position="4"/>
        <end position="99"/>
    </location>
</feature>
<keyword evidence="1" id="KW-0805">Transcription regulation</keyword>
<dbReference type="InterPro" id="IPR036388">
    <property type="entry name" value="WH-like_DNA-bd_sf"/>
</dbReference>
<gene>
    <name evidence="5" type="ORF">EDM59_02825</name>
</gene>
<dbReference type="PANTHER" id="PTHR43132:SF6">
    <property type="entry name" value="HTH-TYPE TRANSCRIPTIONAL REPRESSOR CZRA"/>
    <property type="match status" value="1"/>
</dbReference>
<reference evidence="5 6" key="1">
    <citation type="submission" date="2018-10" db="EMBL/GenBank/DDBJ databases">
        <title>Phylogenomics of Brevibacillus.</title>
        <authorList>
            <person name="Dunlap C."/>
        </authorList>
    </citation>
    <scope>NUCLEOTIDE SEQUENCE [LARGE SCALE GENOMIC DNA]</scope>
    <source>
        <strain evidence="5 6">JCM 15774</strain>
    </source>
</reference>
<dbReference type="GO" id="GO:0003700">
    <property type="term" value="F:DNA-binding transcription factor activity"/>
    <property type="evidence" value="ECO:0007669"/>
    <property type="project" value="InterPro"/>
</dbReference>
<dbReference type="AlphaFoldDB" id="A0A3M8DKC4"/>
<dbReference type="GO" id="GO:0003677">
    <property type="term" value="F:DNA binding"/>
    <property type="evidence" value="ECO:0007669"/>
    <property type="project" value="UniProtKB-KW"/>
</dbReference>
<keyword evidence="6" id="KW-1185">Reference proteome</keyword>
<organism evidence="5 6">
    <name type="scientific">Brevibacillus nitrificans</name>
    <dbReference type="NCBI Taxonomy" id="651560"/>
    <lineage>
        <taxon>Bacteria</taxon>
        <taxon>Bacillati</taxon>
        <taxon>Bacillota</taxon>
        <taxon>Bacilli</taxon>
        <taxon>Bacillales</taxon>
        <taxon>Paenibacillaceae</taxon>
        <taxon>Brevibacillus</taxon>
    </lineage>
</organism>
<comment type="caution">
    <text evidence="5">The sequence shown here is derived from an EMBL/GenBank/DDBJ whole genome shotgun (WGS) entry which is preliminary data.</text>
</comment>